<accession>A0ACC2AXS9</accession>
<organism evidence="1 2">
    <name type="scientific">Diphasiastrum complanatum</name>
    <name type="common">Issler's clubmoss</name>
    <name type="synonym">Lycopodium complanatum</name>
    <dbReference type="NCBI Taxonomy" id="34168"/>
    <lineage>
        <taxon>Eukaryota</taxon>
        <taxon>Viridiplantae</taxon>
        <taxon>Streptophyta</taxon>
        <taxon>Embryophyta</taxon>
        <taxon>Tracheophyta</taxon>
        <taxon>Lycopodiopsida</taxon>
        <taxon>Lycopodiales</taxon>
        <taxon>Lycopodiaceae</taxon>
        <taxon>Lycopodioideae</taxon>
        <taxon>Diphasiastrum</taxon>
    </lineage>
</organism>
<keyword evidence="2" id="KW-1185">Reference proteome</keyword>
<reference evidence="2" key="1">
    <citation type="journal article" date="2024" name="Proc. Natl. Acad. Sci. U.S.A.">
        <title>Extraordinary preservation of gene collinearity over three hundred million years revealed in homosporous lycophytes.</title>
        <authorList>
            <person name="Li C."/>
            <person name="Wickell D."/>
            <person name="Kuo L.Y."/>
            <person name="Chen X."/>
            <person name="Nie B."/>
            <person name="Liao X."/>
            <person name="Peng D."/>
            <person name="Ji J."/>
            <person name="Jenkins J."/>
            <person name="Williams M."/>
            <person name="Shu S."/>
            <person name="Plott C."/>
            <person name="Barry K."/>
            <person name="Rajasekar S."/>
            <person name="Grimwood J."/>
            <person name="Han X."/>
            <person name="Sun S."/>
            <person name="Hou Z."/>
            <person name="He W."/>
            <person name="Dai G."/>
            <person name="Sun C."/>
            <person name="Schmutz J."/>
            <person name="Leebens-Mack J.H."/>
            <person name="Li F.W."/>
            <person name="Wang L."/>
        </authorList>
    </citation>
    <scope>NUCLEOTIDE SEQUENCE [LARGE SCALE GENOMIC DNA]</scope>
    <source>
        <strain evidence="2">cv. PW_Plant_1</strain>
    </source>
</reference>
<dbReference type="EMBL" id="CM055110">
    <property type="protein sequence ID" value="KAJ7521904.1"/>
    <property type="molecule type" value="Genomic_DNA"/>
</dbReference>
<evidence type="ECO:0000313" key="2">
    <source>
        <dbReference type="Proteomes" id="UP001162992"/>
    </source>
</evidence>
<comment type="caution">
    <text evidence="1">The sequence shown here is derived from an EMBL/GenBank/DDBJ whole genome shotgun (WGS) entry which is preliminary data.</text>
</comment>
<evidence type="ECO:0000313" key="1">
    <source>
        <dbReference type="EMBL" id="KAJ7521904.1"/>
    </source>
</evidence>
<dbReference type="Proteomes" id="UP001162992">
    <property type="component" value="Chromosome 19"/>
</dbReference>
<gene>
    <name evidence="1" type="ORF">O6H91_19G073800</name>
</gene>
<protein>
    <submittedName>
        <fullName evidence="1">Uncharacterized protein</fullName>
    </submittedName>
</protein>
<name>A0ACC2AXS9_DIPCM</name>
<proteinExistence type="predicted"/>
<sequence length="329" mass="35439">MMVSLLVATTADKASIGPALALLARSTSWLPGPSLQNFQSFASGSVRLLQIDGSIVGEDHLDRRWQAETGECVKEIIFFSKHTAASNKPALTVHPIGLPHLKSNEKPLAGGRAGWAAPPCPRLGPWLRLLKEVAVSQKLVPEFEITLEATHHGPEVNTPCMFVEIGSTEEYWGRQDAAEAIATVFWKGLGLDGGPGVGNWTQEESGKKVLLGLGGGHYVPRHMDIGQKEGVWVGHLLPGYSLPMEEYGGIMTTDAKSTPTTNQLDVGHVGGKWKDAIREAVRATKVAFPGGEVVAHLDGKSFKGWQRTAMSSFLAQEHLQIGKAQDFTP</sequence>